<keyword evidence="3" id="KW-1185">Reference proteome</keyword>
<accession>A0A9X3S1D8</accession>
<gene>
    <name evidence="2" type="ORF">OM076_11805</name>
</gene>
<dbReference type="EMBL" id="JAPDOD010000008">
    <property type="protein sequence ID" value="MDA0160952.1"/>
    <property type="molecule type" value="Genomic_DNA"/>
</dbReference>
<dbReference type="Pfam" id="PF14062">
    <property type="entry name" value="DUF4253"/>
    <property type="match status" value="1"/>
</dbReference>
<dbReference type="AlphaFoldDB" id="A0A9X3S1D8"/>
<evidence type="ECO:0000313" key="3">
    <source>
        <dbReference type="Proteomes" id="UP001149140"/>
    </source>
</evidence>
<reference evidence="2" key="1">
    <citation type="submission" date="2022-10" db="EMBL/GenBank/DDBJ databases">
        <title>The WGS of Solirubrobacter ginsenosidimutans DSM 21036.</title>
        <authorList>
            <person name="Jiang Z."/>
        </authorList>
    </citation>
    <scope>NUCLEOTIDE SEQUENCE</scope>
    <source>
        <strain evidence="2">DSM 21036</strain>
    </source>
</reference>
<proteinExistence type="predicted"/>
<evidence type="ECO:0000313" key="2">
    <source>
        <dbReference type="EMBL" id="MDA0160952.1"/>
    </source>
</evidence>
<feature type="domain" description="DUF4253" evidence="1">
    <location>
        <begin position="229"/>
        <end position="329"/>
    </location>
</feature>
<comment type="caution">
    <text evidence="2">The sequence shown here is derived from an EMBL/GenBank/DDBJ whole genome shotgun (WGS) entry which is preliminary data.</text>
</comment>
<name>A0A9X3S1D8_9ACTN</name>
<sequence length="330" mass="35228">MIVVAFLAVHLARHPSSGGVVTGLPTCGELDARIKAQTNVSSEAREAFRAECEKHGWRMVPEASPEPVVPSPGCELAESVAKLKLDPLPRRTVAAPVHPIPFFAARTGELPPDGRAVVGGVSLPAGSRCPSYWATDVPVDNPTVIAARLAAKFPQTGLWPVLSRLIDEPDRTLTRLEDPARANGVDVLRVLRGLDPRVERLAAGAPTQPKRAADPFAAFDDSPADQYALLLVPVNRPADVLSLLGGFIATDYMSDAELTAVARSWEERFGAVVTGVESGGLTLSVPAPPRREDAALLAREHNAFIPDAAIDESQLALDLMTSTQLEFGWH</sequence>
<organism evidence="2 3">
    <name type="scientific">Solirubrobacter ginsenosidimutans</name>
    <dbReference type="NCBI Taxonomy" id="490573"/>
    <lineage>
        <taxon>Bacteria</taxon>
        <taxon>Bacillati</taxon>
        <taxon>Actinomycetota</taxon>
        <taxon>Thermoleophilia</taxon>
        <taxon>Solirubrobacterales</taxon>
        <taxon>Solirubrobacteraceae</taxon>
        <taxon>Solirubrobacter</taxon>
    </lineage>
</organism>
<dbReference type="InterPro" id="IPR025349">
    <property type="entry name" value="DUF4253"/>
</dbReference>
<dbReference type="RefSeq" id="WP_270040080.1">
    <property type="nucleotide sequence ID" value="NZ_JAPDOD010000008.1"/>
</dbReference>
<dbReference type="Proteomes" id="UP001149140">
    <property type="component" value="Unassembled WGS sequence"/>
</dbReference>
<evidence type="ECO:0000259" key="1">
    <source>
        <dbReference type="Pfam" id="PF14062"/>
    </source>
</evidence>
<protein>
    <submittedName>
        <fullName evidence="2">DUF4253 domain-containing protein</fullName>
    </submittedName>
</protein>